<evidence type="ECO:0000259" key="10">
    <source>
        <dbReference type="Pfam" id="PF02900"/>
    </source>
</evidence>
<dbReference type="CDD" id="cd07363">
    <property type="entry name" value="45_DOPA_Dioxygenase"/>
    <property type="match status" value="1"/>
</dbReference>
<name>A0A0G2UWF5_9CARY</name>
<evidence type="ECO:0000256" key="1">
    <source>
        <dbReference type="ARBA" id="ARBA00000466"/>
    </source>
</evidence>
<dbReference type="Gene3D" id="3.40.830.10">
    <property type="entry name" value="LigB-like"/>
    <property type="match status" value="1"/>
</dbReference>
<accession>A0A0G2UWF5</accession>
<dbReference type="SUPFAM" id="SSF53213">
    <property type="entry name" value="LigB-like"/>
    <property type="match status" value="1"/>
</dbReference>
<comment type="pathway">
    <text evidence="3">Pigment biosynthesis; betalain biosynthesis.</text>
</comment>
<protein>
    <recommendedName>
        <fullName evidence="5">stizolobate synthase</fullName>
        <ecNumber evidence="5">1.13.11.29</ecNumber>
    </recommendedName>
</protein>
<evidence type="ECO:0000256" key="9">
    <source>
        <dbReference type="ARBA" id="ARBA00023002"/>
    </source>
</evidence>
<keyword evidence="9" id="KW-0560">Oxidoreductase</keyword>
<evidence type="ECO:0000256" key="6">
    <source>
        <dbReference type="ARBA" id="ARBA00022723"/>
    </source>
</evidence>
<dbReference type="Pfam" id="PF02900">
    <property type="entry name" value="LigB"/>
    <property type="match status" value="1"/>
</dbReference>
<organism evidence="11">
    <name type="scientific">Guapira obtusata</name>
    <dbReference type="NCBI Taxonomy" id="1471864"/>
    <lineage>
        <taxon>Eukaryota</taxon>
        <taxon>Viridiplantae</taxon>
        <taxon>Streptophyta</taxon>
        <taxon>Embryophyta</taxon>
        <taxon>Tracheophyta</taxon>
        <taxon>Spermatophyta</taxon>
        <taxon>Magnoliopsida</taxon>
        <taxon>eudicotyledons</taxon>
        <taxon>Gunneridae</taxon>
        <taxon>Pentapetalae</taxon>
        <taxon>Caryophyllales</taxon>
        <taxon>Nyctaginaceae</taxon>
        <taxon>Guapira</taxon>
    </lineage>
</organism>
<evidence type="ECO:0000256" key="7">
    <source>
        <dbReference type="ARBA" id="ARBA00022833"/>
    </source>
</evidence>
<dbReference type="PANTHER" id="PTHR30096:SF0">
    <property type="entry name" value="4,5-DOPA DIOXYGENASE EXTRADIOL-LIKE PROTEIN"/>
    <property type="match status" value="1"/>
</dbReference>
<evidence type="ECO:0000256" key="3">
    <source>
        <dbReference type="ARBA" id="ARBA00005034"/>
    </source>
</evidence>
<dbReference type="AlphaFoldDB" id="A0A0G2UWF5"/>
<evidence type="ECO:0000256" key="4">
    <source>
        <dbReference type="ARBA" id="ARBA00007581"/>
    </source>
</evidence>
<comment type="cofactor">
    <cofactor evidence="2">
        <name>Zn(2+)</name>
        <dbReference type="ChEBI" id="CHEBI:29105"/>
    </cofactor>
</comment>
<reference evidence="11" key="1">
    <citation type="journal article" date="2015" name="New Phytol.">
        <title>Lineage-specific gene radiations underlie the evolution of novel betalain pigmentation in Caryophyllales.</title>
        <authorList>
            <person name="Brockington S.F."/>
            <person name="Yang Y."/>
            <person name="Gandia-Herrero F."/>
            <person name="Covshoff S."/>
            <person name="Hibberd J.M."/>
            <person name="Sage R.F."/>
            <person name="Wong G.K."/>
            <person name="Moore M.J."/>
            <person name="Smith S.A."/>
        </authorList>
    </citation>
    <scope>NUCLEOTIDE SEQUENCE</scope>
    <source>
        <strain evidence="11">SFB27@c52210_g1_i1_324</strain>
    </source>
</reference>
<dbReference type="EC" id="1.13.11.29" evidence="5"/>
<keyword evidence="6" id="KW-0479">Metal-binding</keyword>
<dbReference type="EMBL" id="KR376311">
    <property type="protein sequence ID" value="AKI33764.1"/>
    <property type="molecule type" value="mRNA"/>
</dbReference>
<evidence type="ECO:0000256" key="2">
    <source>
        <dbReference type="ARBA" id="ARBA00001947"/>
    </source>
</evidence>
<dbReference type="InterPro" id="IPR004183">
    <property type="entry name" value="Xdiol_dOase_suB"/>
</dbReference>
<feature type="non-terminal residue" evidence="11">
    <location>
        <position position="1"/>
    </location>
</feature>
<feature type="domain" description="Extradiol ring-cleavage dioxygenase class III enzyme subunit B" evidence="10">
    <location>
        <begin position="76"/>
        <end position="330"/>
    </location>
</feature>
<sequence length="333" mass="37525">MEIGPNPSNICYFIAHVFRNDKMQTNNSSCLEFPLANYKSKPKEGEKKSLEEAKPKKVSFAKFGKMAVEEEMIRETFYVSHGTPMMTIDKSVPARSFLESWREKVYFKKPKSILVISAHWETQVPTVNAVNHSDLIYDFYGFPAPMYQLKYPAPGAPDLARRVQELLTGSGFQCELDKKRGLDHGSWVPLMFMYPEANIPVCQLSVQSHLDGEHHYKLGRALAPLKEEGVLVIGSGSSVHPSNNTPGSADGVAPWAAAFDNWLEDALTNGRYEDVNNYKTKAPHWKLAHPWPEHFYPLHVAMGASGENSRAELIHRSWEHGTLGYACYKFTSS</sequence>
<dbReference type="GO" id="GO:0008198">
    <property type="term" value="F:ferrous iron binding"/>
    <property type="evidence" value="ECO:0007669"/>
    <property type="project" value="InterPro"/>
</dbReference>
<evidence type="ECO:0000313" key="11">
    <source>
        <dbReference type="EMBL" id="AKI33764.1"/>
    </source>
</evidence>
<dbReference type="UniPathway" id="UPA00278"/>
<dbReference type="InterPro" id="IPR014436">
    <property type="entry name" value="Extradiol_dOase_DODA"/>
</dbReference>
<evidence type="ECO:0000256" key="8">
    <source>
        <dbReference type="ARBA" id="ARBA00022964"/>
    </source>
</evidence>
<evidence type="ECO:0000256" key="5">
    <source>
        <dbReference type="ARBA" id="ARBA00013224"/>
    </source>
</evidence>
<keyword evidence="8 11" id="KW-0223">Dioxygenase</keyword>
<proteinExistence type="evidence at transcript level"/>
<dbReference type="GO" id="GO:0050297">
    <property type="term" value="F:stizolobate synthase activity"/>
    <property type="evidence" value="ECO:0007669"/>
    <property type="project" value="UniProtKB-EC"/>
</dbReference>
<comment type="catalytic activity">
    <reaction evidence="1">
        <text>L-dopa + O2 = 4-(L-alanin-3-yl)-2-hydroxy-cis,cis-muconate 6-semialdehyde + H(+)</text>
        <dbReference type="Rhea" id="RHEA:21220"/>
        <dbReference type="ChEBI" id="CHEBI:15378"/>
        <dbReference type="ChEBI" id="CHEBI:15379"/>
        <dbReference type="ChEBI" id="CHEBI:57504"/>
        <dbReference type="ChEBI" id="CHEBI:57639"/>
        <dbReference type="EC" id="1.13.11.29"/>
    </reaction>
</comment>
<comment type="similarity">
    <text evidence="4">Belongs to the DODA-type extradiol aromatic ring-opening dioxygenase family.</text>
</comment>
<dbReference type="GO" id="GO:0008270">
    <property type="term" value="F:zinc ion binding"/>
    <property type="evidence" value="ECO:0007669"/>
    <property type="project" value="InterPro"/>
</dbReference>
<keyword evidence="7" id="KW-0862">Zinc</keyword>
<dbReference type="PANTHER" id="PTHR30096">
    <property type="entry name" value="4,5-DOPA DIOXYGENASE EXTRADIOL-LIKE PROTEIN"/>
    <property type="match status" value="1"/>
</dbReference>